<dbReference type="EMBL" id="JAGGKG010000006">
    <property type="protein sequence ID" value="MBP1905053.1"/>
    <property type="molecule type" value="Genomic_DNA"/>
</dbReference>
<evidence type="ECO:0000256" key="4">
    <source>
        <dbReference type="ARBA" id="ARBA00022801"/>
    </source>
</evidence>
<feature type="binding site" evidence="7">
    <location>
        <begin position="206"/>
        <end position="207"/>
    </location>
    <ligand>
        <name>substrate</name>
    </ligand>
</feature>
<dbReference type="PANTHER" id="PTHR11067:SF9">
    <property type="entry name" value="INOSINE TRIPHOSPHATE PYROPHOSPHATASE"/>
    <property type="match status" value="1"/>
</dbReference>
<dbReference type="HAMAP" id="MF_01405">
    <property type="entry name" value="Non_canon_purine_NTPase"/>
    <property type="match status" value="1"/>
</dbReference>
<evidence type="ECO:0000256" key="8">
    <source>
        <dbReference type="RuleBase" id="RU003781"/>
    </source>
</evidence>
<dbReference type="EC" id="3.6.1.66" evidence="7"/>
<reference evidence="9 10" key="1">
    <citation type="submission" date="2021-03" db="EMBL/GenBank/DDBJ databases">
        <title>Genomic Encyclopedia of Type Strains, Phase IV (KMG-IV): sequencing the most valuable type-strain genomes for metagenomic binning, comparative biology and taxonomic classification.</title>
        <authorList>
            <person name="Goeker M."/>
        </authorList>
    </citation>
    <scope>NUCLEOTIDE SEQUENCE [LARGE SCALE GENOMIC DNA]</scope>
    <source>
        <strain evidence="9 10">DSM 14349</strain>
    </source>
</reference>
<evidence type="ECO:0000256" key="1">
    <source>
        <dbReference type="ARBA" id="ARBA00008023"/>
    </source>
</evidence>
<comment type="catalytic activity">
    <reaction evidence="7">
        <text>ITP + H2O = IMP + diphosphate + H(+)</text>
        <dbReference type="Rhea" id="RHEA:29399"/>
        <dbReference type="ChEBI" id="CHEBI:15377"/>
        <dbReference type="ChEBI" id="CHEBI:15378"/>
        <dbReference type="ChEBI" id="CHEBI:33019"/>
        <dbReference type="ChEBI" id="CHEBI:58053"/>
        <dbReference type="ChEBI" id="CHEBI:61402"/>
        <dbReference type="EC" id="3.6.1.66"/>
    </reaction>
</comment>
<dbReference type="NCBIfam" id="NF011397">
    <property type="entry name" value="PRK14822.1"/>
    <property type="match status" value="1"/>
</dbReference>
<dbReference type="Pfam" id="PF01725">
    <property type="entry name" value="Ham1p_like"/>
    <property type="match status" value="1"/>
</dbReference>
<keyword evidence="4 7" id="KW-0378">Hydrolase</keyword>
<feature type="binding site" evidence="7">
    <location>
        <position position="87"/>
    </location>
    <ligand>
        <name>Mg(2+)</name>
        <dbReference type="ChEBI" id="CHEBI:18420"/>
    </ligand>
</feature>
<comment type="catalytic activity">
    <reaction evidence="7">
        <text>XTP + H2O = XMP + diphosphate + H(+)</text>
        <dbReference type="Rhea" id="RHEA:28610"/>
        <dbReference type="ChEBI" id="CHEBI:15377"/>
        <dbReference type="ChEBI" id="CHEBI:15378"/>
        <dbReference type="ChEBI" id="CHEBI:33019"/>
        <dbReference type="ChEBI" id="CHEBI:57464"/>
        <dbReference type="ChEBI" id="CHEBI:61314"/>
        <dbReference type="EC" id="3.6.1.66"/>
    </reaction>
</comment>
<comment type="subunit">
    <text evidence="7">Homodimer.</text>
</comment>
<feature type="active site" description="Proton acceptor" evidence="7">
    <location>
        <position position="87"/>
    </location>
</feature>
<accession>A0ABS4FRS6</accession>
<dbReference type="NCBIfam" id="TIGR00042">
    <property type="entry name" value="RdgB/HAM1 family non-canonical purine NTP pyrophosphatase"/>
    <property type="match status" value="1"/>
</dbReference>
<dbReference type="Proteomes" id="UP001519272">
    <property type="component" value="Unassembled WGS sequence"/>
</dbReference>
<evidence type="ECO:0000256" key="2">
    <source>
        <dbReference type="ARBA" id="ARBA00022723"/>
    </source>
</evidence>
<comment type="catalytic activity">
    <reaction evidence="7">
        <text>dITP + H2O = dIMP + diphosphate + H(+)</text>
        <dbReference type="Rhea" id="RHEA:28342"/>
        <dbReference type="ChEBI" id="CHEBI:15377"/>
        <dbReference type="ChEBI" id="CHEBI:15378"/>
        <dbReference type="ChEBI" id="CHEBI:33019"/>
        <dbReference type="ChEBI" id="CHEBI:61194"/>
        <dbReference type="ChEBI" id="CHEBI:61382"/>
        <dbReference type="EC" id="3.6.1.66"/>
    </reaction>
</comment>
<comment type="caution">
    <text evidence="9">The sequence shown here is derived from an EMBL/GenBank/DDBJ whole genome shotgun (WGS) entry which is preliminary data.</text>
</comment>
<comment type="similarity">
    <text evidence="1 7 8">Belongs to the HAM1 NTPase family.</text>
</comment>
<evidence type="ECO:0000256" key="7">
    <source>
        <dbReference type="HAMAP-Rule" id="MF_01405"/>
    </source>
</evidence>
<dbReference type="CDD" id="cd00515">
    <property type="entry name" value="HAM1"/>
    <property type="match status" value="1"/>
</dbReference>
<proteinExistence type="inferred from homology"/>
<evidence type="ECO:0000313" key="10">
    <source>
        <dbReference type="Proteomes" id="UP001519272"/>
    </source>
</evidence>
<dbReference type="Gene3D" id="3.90.950.10">
    <property type="match status" value="1"/>
</dbReference>
<dbReference type="PANTHER" id="PTHR11067">
    <property type="entry name" value="INOSINE TRIPHOSPHATE PYROPHOSPHATASE/HAM1 PROTEIN"/>
    <property type="match status" value="1"/>
</dbReference>
<dbReference type="InterPro" id="IPR002637">
    <property type="entry name" value="RdgB/HAM1"/>
</dbReference>
<evidence type="ECO:0000256" key="3">
    <source>
        <dbReference type="ARBA" id="ARBA00022741"/>
    </source>
</evidence>
<gene>
    <name evidence="9" type="ORF">J2Z32_001678</name>
</gene>
<keyword evidence="3 7" id="KW-0547">Nucleotide-binding</keyword>
<protein>
    <recommendedName>
        <fullName evidence="7">dITP/XTP pyrophosphatase</fullName>
        <ecNumber evidence="7">3.6.1.66</ecNumber>
    </recommendedName>
    <alternativeName>
        <fullName evidence="7">Non-canonical purine NTP pyrophosphatase</fullName>
    </alternativeName>
    <alternativeName>
        <fullName evidence="7">Non-standard purine NTP pyrophosphatase</fullName>
    </alternativeName>
    <alternativeName>
        <fullName evidence="7">Nucleoside-triphosphate diphosphatase</fullName>
    </alternativeName>
    <alternativeName>
        <fullName evidence="7">Nucleoside-triphosphate pyrophosphatase</fullName>
        <shortName evidence="7">NTPase</shortName>
    </alternativeName>
</protein>
<sequence length="221" mass="24119">MTNNVTDTNRSNQPNEDDEVIIVATRNQGKVKEFAHALQFTGKTVKSMYDYPDIPDVVEDGETFADNARKKAQVVGDLLGKPVLADDSGLCVDALQGAPGVYSARYAGEPSDDEANNAKLLQELEQLHQGEDTAQPLLSPAQFMCHLALYDPHTKQFTEATGIAEGWITSQAAGGGGFGYDPLFYVPEYEKTFAELTLEEKQAISHRGKALKLLVEKLGRV</sequence>
<keyword evidence="5 7" id="KW-0460">Magnesium</keyword>
<feature type="binding site" evidence="7">
    <location>
        <position position="88"/>
    </location>
    <ligand>
        <name>substrate</name>
    </ligand>
</feature>
<feature type="binding site" evidence="7">
    <location>
        <begin position="25"/>
        <end position="30"/>
    </location>
    <ligand>
        <name>substrate</name>
    </ligand>
</feature>
<dbReference type="GO" id="GO:0036220">
    <property type="term" value="F:ITP diphosphatase activity"/>
    <property type="evidence" value="ECO:0007669"/>
    <property type="project" value="UniProtKB-EC"/>
</dbReference>
<evidence type="ECO:0000256" key="5">
    <source>
        <dbReference type="ARBA" id="ARBA00022842"/>
    </source>
</evidence>
<keyword evidence="10" id="KW-1185">Reference proteome</keyword>
<dbReference type="RefSeq" id="WP_210088690.1">
    <property type="nucleotide sequence ID" value="NZ_JAGGKG010000006.1"/>
</dbReference>
<feature type="binding site" evidence="7">
    <location>
        <position position="201"/>
    </location>
    <ligand>
        <name>substrate</name>
    </ligand>
</feature>
<evidence type="ECO:0000256" key="6">
    <source>
        <dbReference type="ARBA" id="ARBA00023080"/>
    </source>
</evidence>
<name>A0ABS4FRS6_9BACL</name>
<evidence type="ECO:0000313" key="9">
    <source>
        <dbReference type="EMBL" id="MBP1905053.1"/>
    </source>
</evidence>
<feature type="binding site" evidence="7">
    <location>
        <begin position="178"/>
        <end position="181"/>
    </location>
    <ligand>
        <name>substrate</name>
    </ligand>
</feature>
<organism evidence="9 10">
    <name type="scientific">Paenibacillus turicensis</name>
    <dbReference type="NCBI Taxonomy" id="160487"/>
    <lineage>
        <taxon>Bacteria</taxon>
        <taxon>Bacillati</taxon>
        <taxon>Bacillota</taxon>
        <taxon>Bacilli</taxon>
        <taxon>Bacillales</taxon>
        <taxon>Paenibacillaceae</taxon>
        <taxon>Paenibacillus</taxon>
    </lineage>
</organism>
<comment type="function">
    <text evidence="7">Pyrophosphatase that catalyzes the hydrolysis of nucleoside triphosphates to their monophosphate derivatives, with a high preference for the non-canonical purine nucleotides XTP (xanthosine triphosphate), dITP (deoxyinosine triphosphate) and ITP. Seems to function as a house-cleaning enzyme that removes non-canonical purine nucleotides from the nucleotide pool, thus preventing their incorporation into DNA/RNA and avoiding chromosomal lesions.</text>
</comment>
<keyword evidence="6 7" id="KW-0546">Nucleotide metabolism</keyword>
<keyword evidence="2 7" id="KW-0479">Metal-binding</keyword>
<comment type="caution">
    <text evidence="7">Lacks conserved residue(s) required for the propagation of feature annotation.</text>
</comment>
<dbReference type="InterPro" id="IPR029001">
    <property type="entry name" value="ITPase-like_fam"/>
</dbReference>
<dbReference type="InterPro" id="IPR020922">
    <property type="entry name" value="dITP/XTP_pyrophosphatase"/>
</dbReference>
<dbReference type="SUPFAM" id="SSF52972">
    <property type="entry name" value="ITPase-like"/>
    <property type="match status" value="1"/>
</dbReference>
<comment type="cofactor">
    <cofactor evidence="7">
        <name>Mg(2+)</name>
        <dbReference type="ChEBI" id="CHEBI:18420"/>
    </cofactor>
    <text evidence="7">Binds 1 Mg(2+) ion per subunit.</text>
</comment>